<keyword evidence="2" id="KW-0479">Metal-binding</keyword>
<dbReference type="InterPro" id="IPR012340">
    <property type="entry name" value="NA-bd_OB-fold"/>
</dbReference>
<dbReference type="SUPFAM" id="SSF82093">
    <property type="entry name" value="Heme chaperone CcmE"/>
    <property type="match status" value="1"/>
</dbReference>
<keyword evidence="4 6" id="KW-0472">Membrane</keyword>
<feature type="region of interest" description="Disordered" evidence="5">
    <location>
        <begin position="124"/>
        <end position="146"/>
    </location>
</feature>
<keyword evidence="8" id="KW-1185">Reference proteome</keyword>
<dbReference type="GO" id="GO:0005886">
    <property type="term" value="C:plasma membrane"/>
    <property type="evidence" value="ECO:0007669"/>
    <property type="project" value="InterPro"/>
</dbReference>
<accession>A0A7V8SYV8</accession>
<evidence type="ECO:0000256" key="2">
    <source>
        <dbReference type="ARBA" id="ARBA00022617"/>
    </source>
</evidence>
<evidence type="ECO:0000313" key="7">
    <source>
        <dbReference type="EMBL" id="MBA0087494.1"/>
    </source>
</evidence>
<feature type="transmembrane region" description="Helical" evidence="6">
    <location>
        <begin position="7"/>
        <end position="26"/>
    </location>
</feature>
<dbReference type="EMBL" id="JACDQQ010002031">
    <property type="protein sequence ID" value="MBA0087494.1"/>
    <property type="molecule type" value="Genomic_DNA"/>
</dbReference>
<keyword evidence="6" id="KW-1133">Transmembrane helix</keyword>
<dbReference type="InterPro" id="IPR036127">
    <property type="entry name" value="CcmE-like_sf"/>
</dbReference>
<dbReference type="Proteomes" id="UP000567293">
    <property type="component" value="Unassembled WGS sequence"/>
</dbReference>
<dbReference type="Pfam" id="PF03100">
    <property type="entry name" value="CcmE"/>
    <property type="match status" value="1"/>
</dbReference>
<keyword evidence="2" id="KW-0408">Iron</keyword>
<dbReference type="InterPro" id="IPR004329">
    <property type="entry name" value="CcmE"/>
</dbReference>
<keyword evidence="3" id="KW-0201">Cytochrome c-type biogenesis</keyword>
<dbReference type="AlphaFoldDB" id="A0A7V8SYV8"/>
<evidence type="ECO:0000256" key="1">
    <source>
        <dbReference type="ARBA" id="ARBA00004370"/>
    </source>
</evidence>
<protein>
    <submittedName>
        <fullName evidence="7">Cytochrome c maturation protein CcmE</fullName>
    </submittedName>
</protein>
<evidence type="ECO:0000256" key="3">
    <source>
        <dbReference type="ARBA" id="ARBA00022748"/>
    </source>
</evidence>
<proteinExistence type="predicted"/>
<keyword evidence="6" id="KW-0812">Transmembrane</keyword>
<sequence>MKKQAKFGVGIGIIVVALGFLAWLGYGESKTYYHTIAELETLSGTARTQRMRVAGTVEEGSIRHLSGRIDFVLQGEGKALPVTYIGADPLPDTFADKAQALVEGRPGPDGRFVAEHVQAKCASKYEAAPGKDNKGAAASSTQRSSM</sequence>
<gene>
    <name evidence="7" type="ORF">HRJ53_21115</name>
</gene>
<dbReference type="Gene3D" id="2.40.50.140">
    <property type="entry name" value="Nucleic acid-binding proteins"/>
    <property type="match status" value="1"/>
</dbReference>
<organism evidence="7 8">
    <name type="scientific">Candidatus Acidiferrum panamense</name>
    <dbReference type="NCBI Taxonomy" id="2741543"/>
    <lineage>
        <taxon>Bacteria</taxon>
        <taxon>Pseudomonadati</taxon>
        <taxon>Acidobacteriota</taxon>
        <taxon>Terriglobia</taxon>
        <taxon>Candidatus Acidiferrales</taxon>
        <taxon>Candidatus Acidiferrum</taxon>
    </lineage>
</organism>
<keyword evidence="2" id="KW-0349">Heme</keyword>
<evidence type="ECO:0000256" key="5">
    <source>
        <dbReference type="SAM" id="MobiDB-lite"/>
    </source>
</evidence>
<evidence type="ECO:0000256" key="6">
    <source>
        <dbReference type="SAM" id="Phobius"/>
    </source>
</evidence>
<dbReference type="GO" id="GO:0017003">
    <property type="term" value="P:protein-heme linkage"/>
    <property type="evidence" value="ECO:0007669"/>
    <property type="project" value="InterPro"/>
</dbReference>
<name>A0A7V8SYV8_9BACT</name>
<reference evidence="7" key="1">
    <citation type="submission" date="2020-06" db="EMBL/GenBank/DDBJ databases">
        <title>Legume-microbial interactions unlock mineral nutrients during tropical forest succession.</title>
        <authorList>
            <person name="Epihov D.Z."/>
        </authorList>
    </citation>
    <scope>NUCLEOTIDE SEQUENCE [LARGE SCALE GENOMIC DNA]</scope>
    <source>
        <strain evidence="7">Pan2503</strain>
    </source>
</reference>
<dbReference type="GO" id="GO:0017004">
    <property type="term" value="P:cytochrome complex assembly"/>
    <property type="evidence" value="ECO:0007669"/>
    <property type="project" value="UniProtKB-KW"/>
</dbReference>
<comment type="caution">
    <text evidence="7">The sequence shown here is derived from an EMBL/GenBank/DDBJ whole genome shotgun (WGS) entry which is preliminary data.</text>
</comment>
<comment type="subcellular location">
    <subcellularLocation>
        <location evidence="1">Membrane</location>
    </subcellularLocation>
</comment>
<evidence type="ECO:0000256" key="4">
    <source>
        <dbReference type="ARBA" id="ARBA00023136"/>
    </source>
</evidence>
<dbReference type="GO" id="GO:0020037">
    <property type="term" value="F:heme binding"/>
    <property type="evidence" value="ECO:0007669"/>
    <property type="project" value="InterPro"/>
</dbReference>
<evidence type="ECO:0000313" key="8">
    <source>
        <dbReference type="Proteomes" id="UP000567293"/>
    </source>
</evidence>